<reference evidence="4 5" key="1">
    <citation type="journal article" date="2014" name="Genome Biol. Evol.">
        <title>The secreted proteins of Achlya hypogyna and Thraustotheca clavata identify the ancestral oomycete secretome and reveal gene acquisitions by horizontal gene transfer.</title>
        <authorList>
            <person name="Misner I."/>
            <person name="Blouin N."/>
            <person name="Leonard G."/>
            <person name="Richards T.A."/>
            <person name="Lane C.E."/>
        </authorList>
    </citation>
    <scope>NUCLEOTIDE SEQUENCE [LARGE SCALE GENOMIC DNA]</scope>
    <source>
        <strain evidence="4 5">ATCC 34112</strain>
    </source>
</reference>
<dbReference type="SUPFAM" id="SSF55729">
    <property type="entry name" value="Acyl-CoA N-acyltransferases (Nat)"/>
    <property type="match status" value="1"/>
</dbReference>
<dbReference type="EMBL" id="JNBS01002243">
    <property type="protein sequence ID" value="OQR93599.1"/>
    <property type="molecule type" value="Genomic_DNA"/>
</dbReference>
<proteinExistence type="predicted"/>
<dbReference type="GO" id="GO:0016747">
    <property type="term" value="F:acyltransferase activity, transferring groups other than amino-acyl groups"/>
    <property type="evidence" value="ECO:0007669"/>
    <property type="project" value="InterPro"/>
</dbReference>
<dbReference type="InterPro" id="IPR050832">
    <property type="entry name" value="Bact_Acetyltransf"/>
</dbReference>
<dbReference type="PANTHER" id="PTHR43877">
    <property type="entry name" value="AMINOALKYLPHOSPHONATE N-ACETYLTRANSFERASE-RELATED-RELATED"/>
    <property type="match status" value="1"/>
</dbReference>
<evidence type="ECO:0000256" key="1">
    <source>
        <dbReference type="ARBA" id="ARBA00022679"/>
    </source>
</evidence>
<protein>
    <submittedName>
        <fullName evidence="4">Acetyltransferase</fullName>
    </submittedName>
</protein>
<dbReference type="AlphaFoldDB" id="A0A1V9Z6J3"/>
<keyword evidence="1 4" id="KW-0808">Transferase</keyword>
<organism evidence="4 5">
    <name type="scientific">Thraustotheca clavata</name>
    <dbReference type="NCBI Taxonomy" id="74557"/>
    <lineage>
        <taxon>Eukaryota</taxon>
        <taxon>Sar</taxon>
        <taxon>Stramenopiles</taxon>
        <taxon>Oomycota</taxon>
        <taxon>Saprolegniomycetes</taxon>
        <taxon>Saprolegniales</taxon>
        <taxon>Achlyaceae</taxon>
        <taxon>Thraustotheca</taxon>
    </lineage>
</organism>
<dbReference type="Pfam" id="PF00583">
    <property type="entry name" value="Acetyltransf_1"/>
    <property type="match status" value="1"/>
</dbReference>
<name>A0A1V9Z6J3_9STRA</name>
<evidence type="ECO:0000313" key="4">
    <source>
        <dbReference type="EMBL" id="OQR93599.1"/>
    </source>
</evidence>
<dbReference type="Proteomes" id="UP000243217">
    <property type="component" value="Unassembled WGS sequence"/>
</dbReference>
<sequence>MSSAVIVHRAVLADVPRLAPLFDAYRVFYKQESDLARAEHFLRERLTFNETVLYFATATNDEHPLGFVHLFPSFSSVSTEHLWILNDLFVSSSARRSGIATLLMNRAKQHSIETKAKGLMLETAHDNIAGQTLYESLGYEKSNAFHYFLPTPKQD</sequence>
<dbReference type="InterPro" id="IPR016181">
    <property type="entry name" value="Acyl_CoA_acyltransferase"/>
</dbReference>
<accession>A0A1V9Z6J3</accession>
<dbReference type="Gene3D" id="3.40.630.30">
    <property type="match status" value="1"/>
</dbReference>
<evidence type="ECO:0000313" key="5">
    <source>
        <dbReference type="Proteomes" id="UP000243217"/>
    </source>
</evidence>
<evidence type="ECO:0000259" key="3">
    <source>
        <dbReference type="PROSITE" id="PS51186"/>
    </source>
</evidence>
<keyword evidence="2" id="KW-0012">Acyltransferase</keyword>
<dbReference type="OrthoDB" id="9975416at2759"/>
<gene>
    <name evidence="4" type="ORF">THRCLA_22301</name>
</gene>
<keyword evidence="5" id="KW-1185">Reference proteome</keyword>
<dbReference type="PANTHER" id="PTHR43877:SF2">
    <property type="entry name" value="AMINOALKYLPHOSPHONATE N-ACETYLTRANSFERASE-RELATED"/>
    <property type="match status" value="1"/>
</dbReference>
<dbReference type="PROSITE" id="PS51186">
    <property type="entry name" value="GNAT"/>
    <property type="match status" value="1"/>
</dbReference>
<evidence type="ECO:0000256" key="2">
    <source>
        <dbReference type="ARBA" id="ARBA00023315"/>
    </source>
</evidence>
<dbReference type="CDD" id="cd04301">
    <property type="entry name" value="NAT_SF"/>
    <property type="match status" value="1"/>
</dbReference>
<dbReference type="InterPro" id="IPR000182">
    <property type="entry name" value="GNAT_dom"/>
</dbReference>
<comment type="caution">
    <text evidence="4">The sequence shown here is derived from an EMBL/GenBank/DDBJ whole genome shotgun (WGS) entry which is preliminary data.</text>
</comment>
<feature type="domain" description="N-acetyltransferase" evidence="3">
    <location>
        <begin position="5"/>
        <end position="155"/>
    </location>
</feature>